<protein>
    <submittedName>
        <fullName evidence="2">Uncharacterized protein</fullName>
    </submittedName>
</protein>
<feature type="region of interest" description="Disordered" evidence="1">
    <location>
        <begin position="18"/>
        <end position="68"/>
    </location>
</feature>
<evidence type="ECO:0000313" key="3">
    <source>
        <dbReference type="Proteomes" id="UP000267029"/>
    </source>
</evidence>
<dbReference type="AlphaFoldDB" id="A0A3P6IBP5"/>
<reference evidence="2 3" key="1">
    <citation type="submission" date="2018-10" db="EMBL/GenBank/DDBJ databases">
        <authorList>
            <consortium name="Pathogen Informatics"/>
        </authorList>
    </citation>
    <scope>NUCLEOTIDE SEQUENCE [LARGE SCALE GENOMIC DNA]</scope>
</reference>
<keyword evidence="3" id="KW-1185">Reference proteome</keyword>
<evidence type="ECO:0000256" key="1">
    <source>
        <dbReference type="SAM" id="MobiDB-lite"/>
    </source>
</evidence>
<dbReference type="OrthoDB" id="6284727at2759"/>
<feature type="compositionally biased region" description="Low complexity" evidence="1">
    <location>
        <begin position="175"/>
        <end position="186"/>
    </location>
</feature>
<feature type="region of interest" description="Disordered" evidence="1">
    <location>
        <begin position="146"/>
        <end position="193"/>
    </location>
</feature>
<sequence>MRAMRARVANREALVNISHPALPPTQSMPPQLSLPSSRTAGALEFTASSSMVKDDDDNHNEDVNDNDDDDEALLDAVAEQTQRTPTVSQQNASGCTELVSVADWSDNALGLQSLRLNDTSHATRSDPNVAQLERVFGAGFSGLTTTPIEPQVSHQPLRSAAHPQLEEPLQPEPVPSSLSKSLPQQPIKKRTPSEVRRLEEALLLFDS</sequence>
<dbReference type="STRING" id="53468.A0A3P6IBP5"/>
<proteinExistence type="predicted"/>
<organism evidence="2 3">
    <name type="scientific">Mesocestoides corti</name>
    <name type="common">Flatworm</name>
    <dbReference type="NCBI Taxonomy" id="53468"/>
    <lineage>
        <taxon>Eukaryota</taxon>
        <taxon>Metazoa</taxon>
        <taxon>Spiralia</taxon>
        <taxon>Lophotrochozoa</taxon>
        <taxon>Platyhelminthes</taxon>
        <taxon>Cestoda</taxon>
        <taxon>Eucestoda</taxon>
        <taxon>Cyclophyllidea</taxon>
        <taxon>Mesocestoididae</taxon>
        <taxon>Mesocestoides</taxon>
    </lineage>
</organism>
<evidence type="ECO:0000313" key="2">
    <source>
        <dbReference type="EMBL" id="VDD83643.1"/>
    </source>
</evidence>
<feature type="compositionally biased region" description="Acidic residues" evidence="1">
    <location>
        <begin position="54"/>
        <end position="68"/>
    </location>
</feature>
<feature type="compositionally biased region" description="Low complexity" evidence="1">
    <location>
        <begin position="28"/>
        <end position="37"/>
    </location>
</feature>
<gene>
    <name evidence="2" type="ORF">MCOS_LOCUS9646</name>
</gene>
<name>A0A3P6IBP5_MESCO</name>
<dbReference type="EMBL" id="UXSR01005791">
    <property type="protein sequence ID" value="VDD83643.1"/>
    <property type="molecule type" value="Genomic_DNA"/>
</dbReference>
<dbReference type="Proteomes" id="UP000267029">
    <property type="component" value="Unassembled WGS sequence"/>
</dbReference>
<accession>A0A3P6IBP5</accession>
<feature type="compositionally biased region" description="Polar residues" evidence="1">
    <location>
        <begin position="146"/>
        <end position="156"/>
    </location>
</feature>